<organism evidence="8 9">
    <name type="scientific">Rhamnusium bicolor</name>
    <dbReference type="NCBI Taxonomy" id="1586634"/>
    <lineage>
        <taxon>Eukaryota</taxon>
        <taxon>Metazoa</taxon>
        <taxon>Ecdysozoa</taxon>
        <taxon>Arthropoda</taxon>
        <taxon>Hexapoda</taxon>
        <taxon>Insecta</taxon>
        <taxon>Pterygota</taxon>
        <taxon>Neoptera</taxon>
        <taxon>Endopterygota</taxon>
        <taxon>Coleoptera</taxon>
        <taxon>Polyphaga</taxon>
        <taxon>Cucujiformia</taxon>
        <taxon>Chrysomeloidea</taxon>
        <taxon>Cerambycidae</taxon>
        <taxon>Lepturinae</taxon>
        <taxon>Rhagiini</taxon>
        <taxon>Rhamnusium</taxon>
    </lineage>
</organism>
<evidence type="ECO:0000313" key="8">
    <source>
        <dbReference type="EMBL" id="KAJ8927754.1"/>
    </source>
</evidence>
<evidence type="ECO:0000256" key="5">
    <source>
        <dbReference type="ARBA" id="ARBA00023136"/>
    </source>
</evidence>
<feature type="transmembrane region" description="Helical" evidence="7">
    <location>
        <begin position="20"/>
        <end position="45"/>
    </location>
</feature>
<evidence type="ECO:0000256" key="1">
    <source>
        <dbReference type="ARBA" id="ARBA00004141"/>
    </source>
</evidence>
<evidence type="ECO:0000256" key="3">
    <source>
        <dbReference type="ARBA" id="ARBA00022692"/>
    </source>
</evidence>
<evidence type="ECO:0000256" key="6">
    <source>
        <dbReference type="RuleBase" id="RU000477"/>
    </source>
</evidence>
<comment type="similarity">
    <text evidence="2 6">Belongs to the MIP/aquaporin (TC 1.A.8) family.</text>
</comment>
<dbReference type="InterPro" id="IPR034294">
    <property type="entry name" value="Aquaporin_transptr"/>
</dbReference>
<feature type="transmembrane region" description="Helical" evidence="7">
    <location>
        <begin position="52"/>
        <end position="70"/>
    </location>
</feature>
<dbReference type="InterPro" id="IPR000425">
    <property type="entry name" value="MIP"/>
</dbReference>
<evidence type="ECO:0000256" key="7">
    <source>
        <dbReference type="SAM" id="Phobius"/>
    </source>
</evidence>
<keyword evidence="3 6" id="KW-0812">Transmembrane</keyword>
<protein>
    <submittedName>
        <fullName evidence="8">Uncharacterized protein</fullName>
    </submittedName>
</protein>
<comment type="subcellular location">
    <subcellularLocation>
        <location evidence="1">Membrane</location>
        <topology evidence="1">Multi-pass membrane protein</topology>
    </subcellularLocation>
</comment>
<name>A0AAV8WMS0_9CUCU</name>
<dbReference type="PRINTS" id="PR00783">
    <property type="entry name" value="MINTRINSICP"/>
</dbReference>
<dbReference type="GO" id="GO:0005886">
    <property type="term" value="C:plasma membrane"/>
    <property type="evidence" value="ECO:0007669"/>
    <property type="project" value="TreeGrafter"/>
</dbReference>
<dbReference type="GO" id="GO:0015267">
    <property type="term" value="F:channel activity"/>
    <property type="evidence" value="ECO:0007669"/>
    <property type="project" value="InterPro"/>
</dbReference>
<evidence type="ECO:0000256" key="4">
    <source>
        <dbReference type="ARBA" id="ARBA00022989"/>
    </source>
</evidence>
<dbReference type="Gene3D" id="1.20.1080.10">
    <property type="entry name" value="Glycerol uptake facilitator protein"/>
    <property type="match status" value="1"/>
</dbReference>
<keyword evidence="5 7" id="KW-0472">Membrane</keyword>
<dbReference type="EMBL" id="JANEYF010005532">
    <property type="protein sequence ID" value="KAJ8927754.1"/>
    <property type="molecule type" value="Genomic_DNA"/>
</dbReference>
<accession>A0AAV8WMS0</accession>
<evidence type="ECO:0000256" key="2">
    <source>
        <dbReference type="ARBA" id="ARBA00006175"/>
    </source>
</evidence>
<comment type="caution">
    <text evidence="8">The sequence shown here is derived from an EMBL/GenBank/DDBJ whole genome shotgun (WGS) entry which is preliminary data.</text>
</comment>
<dbReference type="PANTHER" id="PTHR19139">
    <property type="entry name" value="AQUAPORIN TRANSPORTER"/>
    <property type="match status" value="1"/>
</dbReference>
<keyword evidence="6" id="KW-0813">Transport</keyword>
<dbReference type="AlphaFoldDB" id="A0AAV8WMS0"/>
<dbReference type="PANTHER" id="PTHR19139:SF199">
    <property type="entry name" value="MIP17260P"/>
    <property type="match status" value="1"/>
</dbReference>
<evidence type="ECO:0000313" key="9">
    <source>
        <dbReference type="Proteomes" id="UP001162156"/>
    </source>
</evidence>
<keyword evidence="9" id="KW-1185">Reference proteome</keyword>
<proteinExistence type="inferred from homology"/>
<dbReference type="SUPFAM" id="SSF81338">
    <property type="entry name" value="Aquaporin-like"/>
    <property type="match status" value="1"/>
</dbReference>
<gene>
    <name evidence="8" type="ORF">NQ314_019758</name>
</gene>
<feature type="transmembrane region" description="Helical" evidence="7">
    <location>
        <begin position="82"/>
        <end position="103"/>
    </location>
</feature>
<dbReference type="InterPro" id="IPR023271">
    <property type="entry name" value="Aquaporin-like"/>
</dbReference>
<sequence length="210" mass="22621">MGNFHETLGINELKSKNGQIWKALLAEFLGNFLLNFFGCASIITFSDKPHDLLLISLTFGLIVFTVVQALGHVSGAHLNPTVTAGMLVTSNISVIKGVLYIIVQCLGSLAGSSVLKALTPDTLQKNLGMTMIHQPLSSVQGFGMEFFLDLSEGEENVEVASSQDCQEGGDDADDIPLSEVKKITKTKTLKEKLEEAITMAMKEIDSSARS</sequence>
<reference evidence="8" key="1">
    <citation type="journal article" date="2023" name="Insect Mol. Biol.">
        <title>Genome sequencing provides insights into the evolution of gene families encoding plant cell wall-degrading enzymes in longhorned beetles.</title>
        <authorList>
            <person name="Shin N.R."/>
            <person name="Okamura Y."/>
            <person name="Kirsch R."/>
            <person name="Pauchet Y."/>
        </authorList>
    </citation>
    <scope>NUCLEOTIDE SEQUENCE</scope>
    <source>
        <strain evidence="8">RBIC_L_NR</strain>
    </source>
</reference>
<dbReference type="Pfam" id="PF00230">
    <property type="entry name" value="MIP"/>
    <property type="match status" value="1"/>
</dbReference>
<dbReference type="Proteomes" id="UP001162156">
    <property type="component" value="Unassembled WGS sequence"/>
</dbReference>
<keyword evidence="4 7" id="KW-1133">Transmembrane helix</keyword>